<organism evidence="1 2">
    <name type="scientific">Amaricoccus solimangrovi</name>
    <dbReference type="NCBI Taxonomy" id="2589815"/>
    <lineage>
        <taxon>Bacteria</taxon>
        <taxon>Pseudomonadati</taxon>
        <taxon>Pseudomonadota</taxon>
        <taxon>Alphaproteobacteria</taxon>
        <taxon>Rhodobacterales</taxon>
        <taxon>Paracoccaceae</taxon>
        <taxon>Amaricoccus</taxon>
    </lineage>
</organism>
<dbReference type="AlphaFoldDB" id="A0A501WPS1"/>
<name>A0A501WPS1_9RHOB</name>
<dbReference type="InterPro" id="IPR015001">
    <property type="entry name" value="DUF1850"/>
</dbReference>
<accession>A0A501WPS1</accession>
<dbReference type="Proteomes" id="UP000319255">
    <property type="component" value="Unassembled WGS sequence"/>
</dbReference>
<dbReference type="OrthoDB" id="5298197at2"/>
<comment type="caution">
    <text evidence="1">The sequence shown here is derived from an EMBL/GenBank/DDBJ whole genome shotgun (WGS) entry which is preliminary data.</text>
</comment>
<dbReference type="Pfam" id="PF08905">
    <property type="entry name" value="DUF1850"/>
    <property type="match status" value="1"/>
</dbReference>
<evidence type="ECO:0000313" key="1">
    <source>
        <dbReference type="EMBL" id="TPE49237.1"/>
    </source>
</evidence>
<dbReference type="RefSeq" id="WP_140455002.1">
    <property type="nucleotide sequence ID" value="NZ_VFRP01000016.1"/>
</dbReference>
<sequence>MSLCLALAGGVLRLAVTGFTLSWTHSVERVEWWERWAVTPAGLRIEEARVRGSGAGMEPPEGARRVAGGWDYRPDLPPLPELVLAASGATGGGWTLCAAGECRVIGAEAGPPVTLSRCAGD</sequence>
<dbReference type="EMBL" id="VFRP01000016">
    <property type="protein sequence ID" value="TPE49237.1"/>
    <property type="molecule type" value="Genomic_DNA"/>
</dbReference>
<keyword evidence="2" id="KW-1185">Reference proteome</keyword>
<protein>
    <submittedName>
        <fullName evidence="1">DUF1850 domain-containing protein</fullName>
    </submittedName>
</protein>
<gene>
    <name evidence="1" type="ORF">FJM51_15245</name>
</gene>
<reference evidence="1 2" key="1">
    <citation type="submission" date="2019-06" db="EMBL/GenBank/DDBJ databases">
        <title>A novel bacterium of genus Amaricoccus, isolated from marine sediment.</title>
        <authorList>
            <person name="Huang H."/>
            <person name="Mo K."/>
            <person name="Hu Y."/>
        </authorList>
    </citation>
    <scope>NUCLEOTIDE SEQUENCE [LARGE SCALE GENOMIC DNA]</scope>
    <source>
        <strain evidence="1 2">HB172011</strain>
    </source>
</reference>
<proteinExistence type="predicted"/>
<evidence type="ECO:0000313" key="2">
    <source>
        <dbReference type="Proteomes" id="UP000319255"/>
    </source>
</evidence>